<dbReference type="NCBIfam" id="TIGR03882">
    <property type="entry name" value="cyclo_dehyd_2"/>
    <property type="match status" value="1"/>
</dbReference>
<keyword evidence="2" id="KW-1185">Reference proteome</keyword>
<dbReference type="Gene3D" id="3.40.50.720">
    <property type="entry name" value="NAD(P)-binding Rossmann-like Domain"/>
    <property type="match status" value="1"/>
</dbReference>
<evidence type="ECO:0000313" key="2">
    <source>
        <dbReference type="Proteomes" id="UP000289703"/>
    </source>
</evidence>
<sequence length="322" mass="37185">MIDKFDVFKDEANNCFQLRTKSNAYALEFDDIEKEAIFLKIVESIQGKPSISLKQIRGLFEKNTDPKVTEVLNTLNDYGFLPIPTSMELVEKNNNEQTTDSNYNTLEKIDIGIIGEGPLFEMLSKRASSIHFSKIVKKNYSELKNAEDIEKLIHSVDFIIVDANQWSPFHLELINKIALKNEKPWLYVGGLEEISLKIGPLFYGKETGCYNCLISRLKSNHEYPEMLTAYEAYLHERKIASKPDLFPSLEILYGLVSDLVLLEVAKFYESWSLPLTWRTVLSFDIMNYQMTQHSLLKKPFCEICKPELEYNPSPWLEAITLK</sequence>
<accession>A0A4Q1JQU5</accession>
<dbReference type="EMBL" id="SAXA01000002">
    <property type="protein sequence ID" value="RXQ96651.1"/>
    <property type="molecule type" value="Genomic_DNA"/>
</dbReference>
<evidence type="ECO:0008006" key="3">
    <source>
        <dbReference type="Google" id="ProtNLM"/>
    </source>
</evidence>
<dbReference type="OrthoDB" id="1074280at2"/>
<comment type="caution">
    <text evidence="1">The sequence shown here is derived from an EMBL/GenBank/DDBJ whole genome shotgun (WGS) entry which is preliminary data.</text>
</comment>
<name>A0A4Q1JQU5_9BACT</name>
<dbReference type="GO" id="GO:0008641">
    <property type="term" value="F:ubiquitin-like modifier activating enzyme activity"/>
    <property type="evidence" value="ECO:0007669"/>
    <property type="project" value="InterPro"/>
</dbReference>
<dbReference type="SUPFAM" id="SSF69572">
    <property type="entry name" value="Activating enzymes of the ubiquitin-like proteins"/>
    <property type="match status" value="1"/>
</dbReference>
<reference evidence="1 2" key="1">
    <citation type="submission" date="2019-01" db="EMBL/GenBank/DDBJ databases">
        <title>Ancylomarina salipaludis sp. nov., isolated from a salt marsh.</title>
        <authorList>
            <person name="Yoon J.-H."/>
        </authorList>
    </citation>
    <scope>NUCLEOTIDE SEQUENCE [LARGE SCALE GENOMIC DNA]</scope>
    <source>
        <strain evidence="1 2">SHSM-M15</strain>
    </source>
</reference>
<protein>
    <recommendedName>
        <fullName evidence="3">TOMM leader peptide-binding protein</fullName>
    </recommendedName>
</protein>
<evidence type="ECO:0000313" key="1">
    <source>
        <dbReference type="EMBL" id="RXQ96651.1"/>
    </source>
</evidence>
<dbReference type="AlphaFoldDB" id="A0A4Q1JQU5"/>
<dbReference type="Proteomes" id="UP000289703">
    <property type="component" value="Unassembled WGS sequence"/>
</dbReference>
<proteinExistence type="predicted"/>
<gene>
    <name evidence="1" type="ORF">EO244_03220</name>
</gene>
<dbReference type="InterPro" id="IPR022291">
    <property type="entry name" value="Bacteriocin_synth_cyclodeHase"/>
</dbReference>
<organism evidence="1 2">
    <name type="scientific">Ancylomarina salipaludis</name>
    <dbReference type="NCBI Taxonomy" id="2501299"/>
    <lineage>
        <taxon>Bacteria</taxon>
        <taxon>Pseudomonadati</taxon>
        <taxon>Bacteroidota</taxon>
        <taxon>Bacteroidia</taxon>
        <taxon>Marinilabiliales</taxon>
        <taxon>Marinifilaceae</taxon>
        <taxon>Ancylomarina</taxon>
    </lineage>
</organism>
<dbReference type="RefSeq" id="WP_129252871.1">
    <property type="nucleotide sequence ID" value="NZ_SAXA01000002.1"/>
</dbReference>
<dbReference type="InterPro" id="IPR035985">
    <property type="entry name" value="Ubiquitin-activating_enz"/>
</dbReference>